<dbReference type="GO" id="GO:0045892">
    <property type="term" value="P:negative regulation of DNA-templated transcription"/>
    <property type="evidence" value="ECO:0007669"/>
    <property type="project" value="TreeGrafter"/>
</dbReference>
<dbReference type="FunFam" id="1.10.10.10:FF:000079">
    <property type="entry name" value="GntR family transcriptional regulator"/>
    <property type="match status" value="1"/>
</dbReference>
<dbReference type="PROSITE" id="PS50949">
    <property type="entry name" value="HTH_GNTR"/>
    <property type="match status" value="1"/>
</dbReference>
<feature type="domain" description="HTH gntR-type" evidence="4">
    <location>
        <begin position="2"/>
        <end position="70"/>
    </location>
</feature>
<evidence type="ECO:0000313" key="5">
    <source>
        <dbReference type="EMBL" id="MVX58393.1"/>
    </source>
</evidence>
<dbReference type="PANTHER" id="PTHR44846">
    <property type="entry name" value="MANNOSYL-D-GLYCERATE TRANSPORT/METABOLISM SYSTEM REPRESSOR MNGR-RELATED"/>
    <property type="match status" value="1"/>
</dbReference>
<evidence type="ECO:0000256" key="3">
    <source>
        <dbReference type="ARBA" id="ARBA00023163"/>
    </source>
</evidence>
<dbReference type="InterPro" id="IPR050679">
    <property type="entry name" value="Bact_HTH_transcr_reg"/>
</dbReference>
<dbReference type="AlphaFoldDB" id="A0A7X3G756"/>
<dbReference type="Gene3D" id="3.40.1410.10">
    <property type="entry name" value="Chorismate lyase-like"/>
    <property type="match status" value="1"/>
</dbReference>
<organism evidence="5 6">
    <name type="scientific">Streptococcus danieliae</name>
    <dbReference type="NCBI Taxonomy" id="747656"/>
    <lineage>
        <taxon>Bacteria</taxon>
        <taxon>Bacillati</taxon>
        <taxon>Bacillota</taxon>
        <taxon>Bacilli</taxon>
        <taxon>Lactobacillales</taxon>
        <taxon>Streptococcaceae</taxon>
        <taxon>Streptococcus</taxon>
    </lineage>
</organism>
<sequence>MRPAYLEIHDDIKTAIDQGRWKIGQRLPSERDLATHYQVSRMTLRQAITLLVEEGVLERRVGSGTFIASTRVQEKMRGTTSFTEIIQSQGKVPSSQLISYRRTLPSQQEVDCLGIAKEDNIIRMERVRYADDLPVVYEIASIPEKFIKDLPKEQVTSHFFQSLEEKGYRIGKSSQTISAKLVGDPIAHYLKLPKGQAVLALTQLSYLEDGQAFEYVKSQYAADRFEFYFEN</sequence>
<evidence type="ECO:0000256" key="2">
    <source>
        <dbReference type="ARBA" id="ARBA00023125"/>
    </source>
</evidence>
<dbReference type="Pfam" id="PF00392">
    <property type="entry name" value="GntR"/>
    <property type="match status" value="1"/>
</dbReference>
<dbReference type="RefSeq" id="WP_160332219.1">
    <property type="nucleotide sequence ID" value="NZ_WSRS01000009.1"/>
</dbReference>
<evidence type="ECO:0000313" key="6">
    <source>
        <dbReference type="Proteomes" id="UP000461595"/>
    </source>
</evidence>
<dbReference type="OrthoDB" id="9815017at2"/>
<keyword evidence="1" id="KW-0805">Transcription regulation</keyword>
<proteinExistence type="predicted"/>
<dbReference type="Proteomes" id="UP000461595">
    <property type="component" value="Unassembled WGS sequence"/>
</dbReference>
<dbReference type="InterPro" id="IPR011663">
    <property type="entry name" value="UTRA"/>
</dbReference>
<dbReference type="InterPro" id="IPR028978">
    <property type="entry name" value="Chorismate_lyase_/UTRA_dom_sf"/>
</dbReference>
<keyword evidence="3" id="KW-0804">Transcription</keyword>
<reference evidence="5 6" key="1">
    <citation type="submission" date="2019-12" db="EMBL/GenBank/DDBJ databases">
        <title>Microbes associate with the intestines of laboratory mice.</title>
        <authorList>
            <person name="Navarre W."/>
            <person name="Wong E."/>
        </authorList>
    </citation>
    <scope>NUCLEOTIDE SEQUENCE [LARGE SCALE GENOMIC DNA]</scope>
    <source>
        <strain evidence="5 6">NM51_B2-22</strain>
    </source>
</reference>
<dbReference type="PANTHER" id="PTHR44846:SF1">
    <property type="entry name" value="MANNOSYL-D-GLYCERATE TRANSPORT_METABOLISM SYSTEM REPRESSOR MNGR-RELATED"/>
    <property type="match status" value="1"/>
</dbReference>
<dbReference type="GO" id="GO:0003677">
    <property type="term" value="F:DNA binding"/>
    <property type="evidence" value="ECO:0007669"/>
    <property type="project" value="UniProtKB-KW"/>
</dbReference>
<dbReference type="Gene3D" id="1.10.10.10">
    <property type="entry name" value="Winged helix-like DNA-binding domain superfamily/Winged helix DNA-binding domain"/>
    <property type="match status" value="1"/>
</dbReference>
<dbReference type="SMART" id="SM00345">
    <property type="entry name" value="HTH_GNTR"/>
    <property type="match status" value="1"/>
</dbReference>
<dbReference type="SUPFAM" id="SSF46785">
    <property type="entry name" value="Winged helix' DNA-binding domain"/>
    <property type="match status" value="1"/>
</dbReference>
<dbReference type="Pfam" id="PF07702">
    <property type="entry name" value="UTRA"/>
    <property type="match status" value="1"/>
</dbReference>
<evidence type="ECO:0000259" key="4">
    <source>
        <dbReference type="PROSITE" id="PS50949"/>
    </source>
</evidence>
<dbReference type="SMART" id="SM00866">
    <property type="entry name" value="UTRA"/>
    <property type="match status" value="1"/>
</dbReference>
<dbReference type="GO" id="GO:0003700">
    <property type="term" value="F:DNA-binding transcription factor activity"/>
    <property type="evidence" value="ECO:0007669"/>
    <property type="project" value="InterPro"/>
</dbReference>
<gene>
    <name evidence="5" type="ORF">E5983_01840</name>
</gene>
<keyword evidence="2" id="KW-0238">DNA-binding</keyword>
<dbReference type="EMBL" id="WSRS01000009">
    <property type="protein sequence ID" value="MVX58393.1"/>
    <property type="molecule type" value="Genomic_DNA"/>
</dbReference>
<accession>A0A7X3G756</accession>
<comment type="caution">
    <text evidence="5">The sequence shown here is derived from an EMBL/GenBank/DDBJ whole genome shotgun (WGS) entry which is preliminary data.</text>
</comment>
<dbReference type="InterPro" id="IPR036390">
    <property type="entry name" value="WH_DNA-bd_sf"/>
</dbReference>
<name>A0A7X3G756_9STRE</name>
<dbReference type="InterPro" id="IPR000524">
    <property type="entry name" value="Tscrpt_reg_HTH_GntR"/>
</dbReference>
<dbReference type="SUPFAM" id="SSF64288">
    <property type="entry name" value="Chorismate lyase-like"/>
    <property type="match status" value="1"/>
</dbReference>
<evidence type="ECO:0000256" key="1">
    <source>
        <dbReference type="ARBA" id="ARBA00023015"/>
    </source>
</evidence>
<dbReference type="CDD" id="cd07377">
    <property type="entry name" value="WHTH_GntR"/>
    <property type="match status" value="1"/>
</dbReference>
<protein>
    <submittedName>
        <fullName evidence="5">UTRA domain-containing protein</fullName>
    </submittedName>
</protein>
<dbReference type="PRINTS" id="PR00035">
    <property type="entry name" value="HTHGNTR"/>
</dbReference>
<dbReference type="InterPro" id="IPR036388">
    <property type="entry name" value="WH-like_DNA-bd_sf"/>
</dbReference>